<dbReference type="GO" id="GO:0047617">
    <property type="term" value="F:fatty acyl-CoA hydrolase activity"/>
    <property type="evidence" value="ECO:0007669"/>
    <property type="project" value="InterPro"/>
</dbReference>
<evidence type="ECO:0000259" key="3">
    <source>
        <dbReference type="Pfam" id="PF03061"/>
    </source>
</evidence>
<evidence type="ECO:0000313" key="4">
    <source>
        <dbReference type="EMBL" id="SFP67117.1"/>
    </source>
</evidence>
<dbReference type="SUPFAM" id="SSF54637">
    <property type="entry name" value="Thioesterase/thiol ester dehydrase-isomerase"/>
    <property type="match status" value="1"/>
</dbReference>
<dbReference type="InterPro" id="IPR006683">
    <property type="entry name" value="Thioestr_dom"/>
</dbReference>
<reference evidence="4 5" key="1">
    <citation type="submission" date="2016-10" db="EMBL/GenBank/DDBJ databases">
        <authorList>
            <person name="de Groot N.N."/>
        </authorList>
    </citation>
    <scope>NUCLEOTIDE SEQUENCE [LARGE SCALE GENOMIC DNA]</scope>
    <source>
        <strain evidence="4 5">DSM 19547</strain>
    </source>
</reference>
<evidence type="ECO:0000256" key="1">
    <source>
        <dbReference type="ARBA" id="ARBA00008324"/>
    </source>
</evidence>
<proteinExistence type="inferred from homology"/>
<gene>
    <name evidence="4" type="ORF">SAMN04488047_110102</name>
</gene>
<protein>
    <submittedName>
        <fullName evidence="4">Uncharacterized domain 1-containing protein</fullName>
    </submittedName>
</protein>
<keyword evidence="2" id="KW-0378">Hydrolase</keyword>
<organism evidence="4 5">
    <name type="scientific">Tranquillimonas alkanivorans</name>
    <dbReference type="NCBI Taxonomy" id="441119"/>
    <lineage>
        <taxon>Bacteria</taxon>
        <taxon>Pseudomonadati</taxon>
        <taxon>Pseudomonadota</taxon>
        <taxon>Alphaproteobacteria</taxon>
        <taxon>Rhodobacterales</taxon>
        <taxon>Roseobacteraceae</taxon>
        <taxon>Tranquillimonas</taxon>
    </lineage>
</organism>
<dbReference type="Pfam" id="PF03061">
    <property type="entry name" value="4HBT"/>
    <property type="match status" value="1"/>
</dbReference>
<dbReference type="EMBL" id="FOXA01000010">
    <property type="protein sequence ID" value="SFP67117.1"/>
    <property type="molecule type" value="Genomic_DNA"/>
</dbReference>
<dbReference type="NCBIfam" id="TIGR00369">
    <property type="entry name" value="unchar_dom_1"/>
    <property type="match status" value="1"/>
</dbReference>
<sequence>MALIENETGAQRTLGYVLDVGQGDGRARCILDVTEAHANRHGVLHGGIAALMLDNAMGATGSLTVDETGRSPFLTISMATNFVGPARVGQRITATGRVTGGGRSLLFIEARLEADGGTLIATATGVFKRVPREKMEKGGDA</sequence>
<evidence type="ECO:0000256" key="2">
    <source>
        <dbReference type="ARBA" id="ARBA00022801"/>
    </source>
</evidence>
<dbReference type="InterPro" id="IPR029069">
    <property type="entry name" value="HotDog_dom_sf"/>
</dbReference>
<feature type="domain" description="Thioesterase" evidence="3">
    <location>
        <begin position="41"/>
        <end position="120"/>
    </location>
</feature>
<name>A0A1I5S986_9RHOB</name>
<dbReference type="Gene3D" id="3.10.129.10">
    <property type="entry name" value="Hotdog Thioesterase"/>
    <property type="match status" value="1"/>
</dbReference>
<dbReference type="InterPro" id="IPR039298">
    <property type="entry name" value="ACOT13"/>
</dbReference>
<dbReference type="PANTHER" id="PTHR21660:SF1">
    <property type="entry name" value="ACYL-COENZYME A THIOESTERASE 13"/>
    <property type="match status" value="1"/>
</dbReference>
<keyword evidence="5" id="KW-1185">Reference proteome</keyword>
<dbReference type="STRING" id="441119.SAMN04488047_110102"/>
<dbReference type="RefSeq" id="WP_093422746.1">
    <property type="nucleotide sequence ID" value="NZ_FOXA01000010.1"/>
</dbReference>
<dbReference type="CDD" id="cd03443">
    <property type="entry name" value="PaaI_thioesterase"/>
    <property type="match status" value="1"/>
</dbReference>
<dbReference type="OrthoDB" id="3477511at2"/>
<accession>A0A1I5S986</accession>
<dbReference type="Proteomes" id="UP000199356">
    <property type="component" value="Unassembled WGS sequence"/>
</dbReference>
<comment type="similarity">
    <text evidence="1">Belongs to the thioesterase PaaI family.</text>
</comment>
<dbReference type="AlphaFoldDB" id="A0A1I5S986"/>
<dbReference type="InterPro" id="IPR003736">
    <property type="entry name" value="PAAI_dom"/>
</dbReference>
<dbReference type="PANTHER" id="PTHR21660">
    <property type="entry name" value="THIOESTERASE SUPERFAMILY MEMBER-RELATED"/>
    <property type="match status" value="1"/>
</dbReference>
<evidence type="ECO:0000313" key="5">
    <source>
        <dbReference type="Proteomes" id="UP000199356"/>
    </source>
</evidence>